<evidence type="ECO:0000256" key="11">
    <source>
        <dbReference type="ARBA" id="ARBA00034430"/>
    </source>
</evidence>
<reference evidence="18" key="2">
    <citation type="submission" date="2010-04" db="EMBL/GenBank/DDBJ databases">
        <authorList>
            <person name="Buell R."/>
            <person name="Hamilton J."/>
            <person name="Hostetler J."/>
        </authorList>
    </citation>
    <scope>NUCLEOTIDE SEQUENCE [LARGE SCALE GENOMIC DNA]</scope>
    <source>
        <strain evidence="18">DAOM:BR144</strain>
    </source>
</reference>
<keyword evidence="5" id="KW-0631">Potassium channel</keyword>
<dbReference type="EnsemblProtists" id="PYU1_T009857">
    <property type="protein sequence ID" value="PYU1_T009857"/>
    <property type="gene ID" value="PYU1_G009839"/>
</dbReference>
<dbReference type="InterPro" id="IPR003929">
    <property type="entry name" value="K_chnl_BK_asu"/>
</dbReference>
<dbReference type="Gene3D" id="1.10.287.70">
    <property type="match status" value="1"/>
</dbReference>
<keyword evidence="9 13" id="KW-0472">Membrane</keyword>
<evidence type="ECO:0000256" key="13">
    <source>
        <dbReference type="SAM" id="Phobius"/>
    </source>
</evidence>
<dbReference type="InterPro" id="IPR003148">
    <property type="entry name" value="RCK_N"/>
</dbReference>
<feature type="domain" description="Potassium channel" evidence="15">
    <location>
        <begin position="263"/>
        <end position="311"/>
    </location>
</feature>
<dbReference type="Pfam" id="PF22614">
    <property type="entry name" value="Slo-like_RCK"/>
    <property type="match status" value="2"/>
</dbReference>
<evidence type="ECO:0000259" key="15">
    <source>
        <dbReference type="Pfam" id="PF07885"/>
    </source>
</evidence>
<evidence type="ECO:0000256" key="2">
    <source>
        <dbReference type="ARBA" id="ARBA00022448"/>
    </source>
</evidence>
<dbReference type="Pfam" id="PF03493">
    <property type="entry name" value="BK_channel_a"/>
    <property type="match status" value="1"/>
</dbReference>
<dbReference type="GO" id="GO:0005267">
    <property type="term" value="F:potassium channel activity"/>
    <property type="evidence" value="ECO:0007669"/>
    <property type="project" value="UniProtKB-KW"/>
</dbReference>
<dbReference type="InterPro" id="IPR047871">
    <property type="entry name" value="K_chnl_Slo-like"/>
</dbReference>
<accession>K3WY09</accession>
<feature type="region of interest" description="Disordered" evidence="12">
    <location>
        <begin position="369"/>
        <end position="398"/>
    </location>
</feature>
<dbReference type="VEuPathDB" id="FungiDB:PYU1_G009839"/>
<protein>
    <recommendedName>
        <fullName evidence="19">Potassium channel domain-containing protein</fullName>
    </recommendedName>
</protein>
<dbReference type="Pfam" id="PF07885">
    <property type="entry name" value="Ion_trans_2"/>
    <property type="match status" value="1"/>
</dbReference>
<evidence type="ECO:0000256" key="1">
    <source>
        <dbReference type="ARBA" id="ARBA00004141"/>
    </source>
</evidence>
<name>K3WY09_GLOUD</name>
<proteinExistence type="predicted"/>
<evidence type="ECO:0000256" key="10">
    <source>
        <dbReference type="ARBA" id="ARBA00023303"/>
    </source>
</evidence>
<evidence type="ECO:0000256" key="5">
    <source>
        <dbReference type="ARBA" id="ARBA00022826"/>
    </source>
</evidence>
<dbReference type="EMBL" id="GL376624">
    <property type="status" value="NOT_ANNOTATED_CDS"/>
    <property type="molecule type" value="Genomic_DNA"/>
</dbReference>
<feature type="transmembrane region" description="Helical" evidence="13">
    <location>
        <begin position="267"/>
        <end position="286"/>
    </location>
</feature>
<evidence type="ECO:0000259" key="16">
    <source>
        <dbReference type="Pfam" id="PF22614"/>
    </source>
</evidence>
<keyword evidence="3" id="KW-0633">Potassium transport</keyword>
<dbReference type="OMA" id="SPQNHHV"/>
<dbReference type="InterPro" id="IPR013099">
    <property type="entry name" value="K_chnl_dom"/>
</dbReference>
<evidence type="ECO:0000256" key="3">
    <source>
        <dbReference type="ARBA" id="ARBA00022538"/>
    </source>
</evidence>
<dbReference type="Proteomes" id="UP000019132">
    <property type="component" value="Unassembled WGS sequence"/>
</dbReference>
<feature type="domain" description="RCK N-terminal" evidence="16">
    <location>
        <begin position="777"/>
        <end position="896"/>
    </location>
</feature>
<comment type="subcellular location">
    <subcellularLocation>
        <location evidence="1">Membrane</location>
        <topology evidence="1">Multi-pass membrane protein</topology>
    </subcellularLocation>
</comment>
<feature type="transmembrane region" description="Helical" evidence="13">
    <location>
        <begin position="33"/>
        <end position="53"/>
    </location>
</feature>
<feature type="transmembrane region" description="Helical" evidence="13">
    <location>
        <begin position="98"/>
        <end position="118"/>
    </location>
</feature>
<evidence type="ECO:0000256" key="7">
    <source>
        <dbReference type="ARBA" id="ARBA00022989"/>
    </source>
</evidence>
<keyword evidence="4 13" id="KW-0812">Transmembrane</keyword>
<evidence type="ECO:0000256" key="9">
    <source>
        <dbReference type="ARBA" id="ARBA00023136"/>
    </source>
</evidence>
<keyword evidence="6" id="KW-0630">Potassium</keyword>
<feature type="domain" description="Calcium-activated potassium channel BK alpha subunit" evidence="14">
    <location>
        <begin position="570"/>
        <end position="668"/>
    </location>
</feature>
<evidence type="ECO:0000256" key="6">
    <source>
        <dbReference type="ARBA" id="ARBA00022958"/>
    </source>
</evidence>
<evidence type="ECO:0000256" key="8">
    <source>
        <dbReference type="ARBA" id="ARBA00023065"/>
    </source>
</evidence>
<feature type="transmembrane region" description="Helical" evidence="13">
    <location>
        <begin position="293"/>
        <end position="311"/>
    </location>
</feature>
<dbReference type="HOGENOM" id="CLU_004171_0_0_1"/>
<dbReference type="GO" id="GO:0016020">
    <property type="term" value="C:membrane"/>
    <property type="evidence" value="ECO:0007669"/>
    <property type="project" value="UniProtKB-SubCell"/>
</dbReference>
<dbReference type="PANTHER" id="PTHR10027:SF10">
    <property type="entry name" value="SLOWPOKE 2, ISOFORM D"/>
    <property type="match status" value="1"/>
</dbReference>
<evidence type="ECO:0000313" key="18">
    <source>
        <dbReference type="Proteomes" id="UP000019132"/>
    </source>
</evidence>
<feature type="transmembrane region" description="Helical" evidence="13">
    <location>
        <begin position="197"/>
        <end position="218"/>
    </location>
</feature>
<dbReference type="InParanoid" id="K3WY09"/>
<keyword evidence="7 13" id="KW-1133">Transmembrane helix</keyword>
<dbReference type="STRING" id="431595.K3WY09"/>
<keyword evidence="10" id="KW-0407">Ion channel</keyword>
<dbReference type="eggNOG" id="KOG1420">
    <property type="taxonomic scope" value="Eukaryota"/>
</dbReference>
<evidence type="ECO:0000259" key="14">
    <source>
        <dbReference type="Pfam" id="PF03493"/>
    </source>
</evidence>
<evidence type="ECO:0008006" key="19">
    <source>
        <dbReference type="Google" id="ProtNLM"/>
    </source>
</evidence>
<dbReference type="AlphaFoldDB" id="K3WY09"/>
<evidence type="ECO:0000256" key="4">
    <source>
        <dbReference type="ARBA" id="ARBA00022692"/>
    </source>
</evidence>
<feature type="domain" description="RCK N-terminal" evidence="16">
    <location>
        <begin position="474"/>
        <end position="542"/>
    </location>
</feature>
<dbReference type="PANTHER" id="PTHR10027">
    <property type="entry name" value="CALCIUM-ACTIVATED POTASSIUM CHANNEL ALPHA CHAIN"/>
    <property type="match status" value="1"/>
</dbReference>
<feature type="compositionally biased region" description="Basic and acidic residues" evidence="12">
    <location>
        <begin position="383"/>
        <end position="398"/>
    </location>
</feature>
<evidence type="ECO:0000256" key="12">
    <source>
        <dbReference type="SAM" id="MobiDB-lite"/>
    </source>
</evidence>
<organism evidence="17 18">
    <name type="scientific">Globisporangium ultimum (strain ATCC 200006 / CBS 805.95 / DAOM BR144)</name>
    <name type="common">Pythium ultimum</name>
    <dbReference type="NCBI Taxonomy" id="431595"/>
    <lineage>
        <taxon>Eukaryota</taxon>
        <taxon>Sar</taxon>
        <taxon>Stramenopiles</taxon>
        <taxon>Oomycota</taxon>
        <taxon>Peronosporomycetes</taxon>
        <taxon>Pythiales</taxon>
        <taxon>Pythiaceae</taxon>
        <taxon>Globisporangium</taxon>
    </lineage>
</organism>
<evidence type="ECO:0000313" key="17">
    <source>
        <dbReference type="EnsemblProtists" id="PYU1_T009857"/>
    </source>
</evidence>
<keyword evidence="8" id="KW-0406">Ion transport</keyword>
<sequence>MSTTPIAPACALTDASAGCYTASWFLVWDQVRYWLLFQLPVVAISIVFEWLDLASHKRVERLRTLFDAPLPNAINYLLQIVTCVYCCIAWVVRGGSLAVSFSSWSVESLFLIATAVGYGTRWLAAKHKVAYTLQLHSLFDLLSVVSHFALNLQTVADGDRYRRSWLDFGFLRSYIGYVVVDHLVSRYKHNKSFFSQVLLVVFKAWVLVFFAACVLFSLERLGEIPYTNSFLLHVYKCSAADDTDGTNWILLKNASGTEAFPNCSETWSFFSSIYFMFVTVSTVGYGDFSPKTVLGQLMVCVIIVFGIYTFANESAALMTIYGDQRNGRVKYNVSRNTVHVIVTGNPSAAQMKDFIREFFHPDHDVVFQGSRTADGDEDDDNDEQRSDKVTDDERNMDARRSLQEMHVRDNYEAALEEGRNGLEPAEAMKHLERSGSGALVSKWMKRRGANRVRETHIVVLMRFDKDDDHSSFQSEIEEYVHDNPRYHKRVFFIYGSPLHAKDLEHARLSQAMAVFFLPNKFSNDGNQEDAATVLRVLSVSQSIEPHTQLFAMLVNSENRTLLEATGLSSDHLVCADELRLGLMGLSCRCPGLSTLVSNLITSRSNGDTGERTESADHGNPSWIAEYVAGAANEIYSCSLAPHFTRLTFTEVAQRIHKQSGGLVLLIAIELDGEISFNPGRWFRITAACKAYLIAESVGALEPFAGSSSFHSAEGALVTNLAMIRGRENLLHRARRAQHNVERRIPTSVREYIRRCSSGIGSFQTPTAPSAALLAKGGHIVVCSNAANEGGGIRSISRLVNFLQPLRAPHIESILPVVLVDSEKFDSISWLQLSQFGEVYHVQGSPQRHNVLVAAGIYSASSIVVLAQGNEAGYDDSKAIFNAILVNSALQNSSIFTIIELRDVHNNKFLDPVASFSSRSFDDDDSIMSEYDAHFSPVARHSHGRSSQGHGGLRQSLRANSSFHGARPSASSAATAKMKSSWLATQTRRGREIFFYARAFFMGSLMPRMHAFGGNSSPDPRMPSLEALYNHDDEDDTFFQERFMSGALFPSYVADDLLIQSFFNPSLNVFIRSILDGQSCFMLYDVPKQWRHQQPALTYGDLFVHMTSGMAHALPIGLLRCKGGATSAPYPYVYTCPASSTIVYPEDKIFVIIDVQALHRVANKLQRKFRKRKNPADFGAAVDAAMWRRSTASVAKNKTL</sequence>
<dbReference type="Gene3D" id="3.40.50.720">
    <property type="entry name" value="NAD(P)-binding Rossmann-like Domain"/>
    <property type="match status" value="2"/>
</dbReference>
<reference evidence="18" key="1">
    <citation type="journal article" date="2010" name="Genome Biol.">
        <title>Genome sequence of the necrotrophic plant pathogen Pythium ultimum reveals original pathogenicity mechanisms and effector repertoire.</title>
        <authorList>
            <person name="Levesque C.A."/>
            <person name="Brouwer H."/>
            <person name="Cano L."/>
            <person name="Hamilton J.P."/>
            <person name="Holt C."/>
            <person name="Huitema E."/>
            <person name="Raffaele S."/>
            <person name="Robideau G.P."/>
            <person name="Thines M."/>
            <person name="Win J."/>
            <person name="Zerillo M.M."/>
            <person name="Beakes G.W."/>
            <person name="Boore J.L."/>
            <person name="Busam D."/>
            <person name="Dumas B."/>
            <person name="Ferriera S."/>
            <person name="Fuerstenberg S.I."/>
            <person name="Gachon C.M."/>
            <person name="Gaulin E."/>
            <person name="Govers F."/>
            <person name="Grenville-Briggs L."/>
            <person name="Horner N."/>
            <person name="Hostetler J."/>
            <person name="Jiang R.H."/>
            <person name="Johnson J."/>
            <person name="Krajaejun T."/>
            <person name="Lin H."/>
            <person name="Meijer H.J."/>
            <person name="Moore B."/>
            <person name="Morris P."/>
            <person name="Phuntmart V."/>
            <person name="Puiu D."/>
            <person name="Shetty J."/>
            <person name="Stajich J.E."/>
            <person name="Tripathy S."/>
            <person name="Wawra S."/>
            <person name="van West P."/>
            <person name="Whitty B.R."/>
            <person name="Coutinho P.M."/>
            <person name="Henrissat B."/>
            <person name="Martin F."/>
            <person name="Thomas P.D."/>
            <person name="Tyler B.M."/>
            <person name="De Vries R.P."/>
            <person name="Kamoun S."/>
            <person name="Yandell M."/>
            <person name="Tisserat N."/>
            <person name="Buell C.R."/>
        </authorList>
    </citation>
    <scope>NUCLEOTIDE SEQUENCE</scope>
    <source>
        <strain evidence="18">DAOM:BR144</strain>
    </source>
</reference>
<keyword evidence="18" id="KW-1185">Reference proteome</keyword>
<keyword evidence="2" id="KW-0813">Transport</keyword>
<feature type="transmembrane region" description="Helical" evidence="13">
    <location>
        <begin position="73"/>
        <end position="92"/>
    </location>
</feature>
<dbReference type="SUPFAM" id="SSF81324">
    <property type="entry name" value="Voltage-gated potassium channels"/>
    <property type="match status" value="1"/>
</dbReference>
<reference evidence="17" key="3">
    <citation type="submission" date="2015-02" db="UniProtKB">
        <authorList>
            <consortium name="EnsemblProtists"/>
        </authorList>
    </citation>
    <scope>IDENTIFICATION</scope>
    <source>
        <strain evidence="17">DAOM BR144</strain>
    </source>
</reference>
<comment type="catalytic activity">
    <reaction evidence="11">
        <text>K(+)(in) = K(+)(out)</text>
        <dbReference type="Rhea" id="RHEA:29463"/>
        <dbReference type="ChEBI" id="CHEBI:29103"/>
    </reaction>
</comment>